<evidence type="ECO:0000256" key="9">
    <source>
        <dbReference type="ARBA" id="ARBA00023065"/>
    </source>
</evidence>
<proteinExistence type="inferred from homology"/>
<evidence type="ECO:0000256" key="10">
    <source>
        <dbReference type="ARBA" id="ARBA00023077"/>
    </source>
</evidence>
<comment type="subcellular location">
    <subcellularLocation>
        <location evidence="1 14">Cell outer membrane</location>
        <topology evidence="1 14">Multi-pass membrane protein</topology>
    </subcellularLocation>
</comment>
<comment type="similarity">
    <text evidence="2 14 15">Belongs to the TonB-dependent receptor family.</text>
</comment>
<dbReference type="InterPro" id="IPR039426">
    <property type="entry name" value="TonB-dep_rcpt-like"/>
</dbReference>
<evidence type="ECO:0000259" key="17">
    <source>
        <dbReference type="Pfam" id="PF00593"/>
    </source>
</evidence>
<keyword evidence="7" id="KW-0732">Signal</keyword>
<protein>
    <submittedName>
        <fullName evidence="19">Iron complex outermembrane receptor protein</fullName>
    </submittedName>
    <submittedName>
        <fullName evidence="20">TonB-dependent siderophore receptor</fullName>
    </submittedName>
</protein>
<keyword evidence="9" id="KW-0406">Ion transport</keyword>
<keyword evidence="6 14" id="KW-0812">Transmembrane</keyword>
<evidence type="ECO:0000256" key="2">
    <source>
        <dbReference type="ARBA" id="ARBA00009810"/>
    </source>
</evidence>
<comment type="caution">
    <text evidence="20">The sequence shown here is derived from an EMBL/GenBank/DDBJ whole genome shotgun (WGS) entry which is preliminary data.</text>
</comment>
<dbReference type="PANTHER" id="PTHR32552:SF68">
    <property type="entry name" value="FERRICHROME OUTER MEMBRANE TRANSPORTER_PHAGE RECEPTOR"/>
    <property type="match status" value="1"/>
</dbReference>
<dbReference type="GO" id="GO:0009279">
    <property type="term" value="C:cell outer membrane"/>
    <property type="evidence" value="ECO:0007669"/>
    <property type="project" value="UniProtKB-SubCell"/>
</dbReference>
<keyword evidence="8" id="KW-0408">Iron</keyword>
<dbReference type="Gene3D" id="2.40.170.20">
    <property type="entry name" value="TonB-dependent receptor, beta-barrel domain"/>
    <property type="match status" value="1"/>
</dbReference>
<dbReference type="Pfam" id="PF07715">
    <property type="entry name" value="Plug"/>
    <property type="match status" value="1"/>
</dbReference>
<feature type="domain" description="TonB-dependent receptor plug" evidence="18">
    <location>
        <begin position="49"/>
        <end position="150"/>
    </location>
</feature>
<dbReference type="InterPro" id="IPR037066">
    <property type="entry name" value="Plug_dom_sf"/>
</dbReference>
<organism evidence="20 22">
    <name type="scientific">Endobacter medicaginis</name>
    <dbReference type="NCBI Taxonomy" id="1181271"/>
    <lineage>
        <taxon>Bacteria</taxon>
        <taxon>Pseudomonadati</taxon>
        <taxon>Pseudomonadota</taxon>
        <taxon>Alphaproteobacteria</taxon>
        <taxon>Acetobacterales</taxon>
        <taxon>Acetobacteraceae</taxon>
        <taxon>Endobacter</taxon>
    </lineage>
</organism>
<keyword evidence="12 20" id="KW-0675">Receptor</keyword>
<feature type="region of interest" description="Disordered" evidence="16">
    <location>
        <begin position="1"/>
        <end position="22"/>
    </location>
</feature>
<sequence length="692" mass="75698">MSVPARARDNTAPATTPDETQQTIVVHGVQRGPVAKNSAAGTKTDTPITEIPQSVSVVTQSTIRLMDAQNLNMLMRYVSGVTPETRGGDAARYDLLSVRGFDADTYYNGLKLLSNGQYAAPQVDPMVLGRVDVLNGPISVLYGQAAAGGVLDQTTTLPEPGPLHGTFAVEGGNFRHAQGFGDVSGSLDASGKWAFRVTAVARSQDDQTDHTRDEEVAVAPSLSWRPDEKTTINFIGLYEWTPQSGGYSGILRGMDVPMGFFTGDTNFNRFYRTEGSFGLQFERRVNDWLTLRSNDRWFHVALDYRSVYASSIDTTTPYTINRGIAASTEWSDQYASDNQAEAKFHTGTVSHTVLAGFDFQHLDSAYDSGFGYVGGGAGAVPPPDLNWKNPDYTLAVTPPAKTKTDVTLAQYGMYLQDQLRWHRFVLTLSGRHDWAGTITRTPSNNSRSTQWDSASTGRAGINYVFANGIAPYFSYSQSFSPLAGTDANGKPFKPERGEQYEVGVKYAPPGRNILLTLDGYDLTRNNLLTGSSPLNPYLYVQAGEARSLGIEAEARATWHNVQLIANYAYINAYYTKDNTGLKGKRLAAVPHNAVSLWGMYSLPKTGLSLGAGMRYTGSKPSVDNSYSVGDVTLFDLVARYDLGVADRRLKGFELTANVNNLFDRAYIASCYYGEWCGQGYRRTVMGGLAWHF</sequence>
<dbReference type="InterPro" id="IPR000531">
    <property type="entry name" value="Beta-barrel_TonB"/>
</dbReference>
<keyword evidence="4 14" id="KW-1134">Transmembrane beta strand</keyword>
<dbReference type="EMBL" id="JABXXQ010000096">
    <property type="protein sequence ID" value="NVN30040.1"/>
    <property type="molecule type" value="Genomic_DNA"/>
</dbReference>
<dbReference type="Pfam" id="PF00593">
    <property type="entry name" value="TonB_dep_Rec_b-barrel"/>
    <property type="match status" value="1"/>
</dbReference>
<evidence type="ECO:0000259" key="18">
    <source>
        <dbReference type="Pfam" id="PF07715"/>
    </source>
</evidence>
<dbReference type="GO" id="GO:0015891">
    <property type="term" value="P:siderophore transport"/>
    <property type="evidence" value="ECO:0007669"/>
    <property type="project" value="InterPro"/>
</dbReference>
<keyword evidence="3 14" id="KW-0813">Transport</keyword>
<dbReference type="InterPro" id="IPR010105">
    <property type="entry name" value="TonB_sidphr_rcpt"/>
</dbReference>
<dbReference type="InterPro" id="IPR012910">
    <property type="entry name" value="Plug_dom"/>
</dbReference>
<dbReference type="SUPFAM" id="SSF56935">
    <property type="entry name" value="Porins"/>
    <property type="match status" value="1"/>
</dbReference>
<accession>A0A850NPM3</accession>
<evidence type="ECO:0000256" key="16">
    <source>
        <dbReference type="SAM" id="MobiDB-lite"/>
    </source>
</evidence>
<evidence type="ECO:0000256" key="12">
    <source>
        <dbReference type="ARBA" id="ARBA00023170"/>
    </source>
</evidence>
<evidence type="ECO:0000256" key="6">
    <source>
        <dbReference type="ARBA" id="ARBA00022692"/>
    </source>
</evidence>
<evidence type="ECO:0000256" key="15">
    <source>
        <dbReference type="RuleBase" id="RU003357"/>
    </source>
</evidence>
<reference evidence="19 21" key="2">
    <citation type="submission" date="2020-08" db="EMBL/GenBank/DDBJ databases">
        <title>Genomic Encyclopedia of Type Strains, Phase III (KMG-III): the genomes of soil and plant-associated and newly described type strains.</title>
        <authorList>
            <person name="Whitman W."/>
        </authorList>
    </citation>
    <scope>NUCLEOTIDE SEQUENCE [LARGE SCALE GENOMIC DNA]</scope>
    <source>
        <strain evidence="19 21">CECT 8088</strain>
    </source>
</reference>
<keyword evidence="11 14" id="KW-0472">Membrane</keyword>
<dbReference type="Proteomes" id="UP000557688">
    <property type="component" value="Unassembled WGS sequence"/>
</dbReference>
<evidence type="ECO:0000256" key="5">
    <source>
        <dbReference type="ARBA" id="ARBA00022496"/>
    </source>
</evidence>
<dbReference type="Proteomes" id="UP000565205">
    <property type="component" value="Unassembled WGS sequence"/>
</dbReference>
<evidence type="ECO:0000256" key="8">
    <source>
        <dbReference type="ARBA" id="ARBA00023004"/>
    </source>
</evidence>
<dbReference type="PROSITE" id="PS52016">
    <property type="entry name" value="TONB_DEPENDENT_REC_3"/>
    <property type="match status" value="1"/>
</dbReference>
<gene>
    <name evidence="19" type="ORF">FHR90_000537</name>
    <name evidence="20" type="ORF">HUK83_06785</name>
</gene>
<evidence type="ECO:0000313" key="19">
    <source>
        <dbReference type="EMBL" id="MBB3172723.1"/>
    </source>
</evidence>
<dbReference type="NCBIfam" id="TIGR01783">
    <property type="entry name" value="TonB-siderophor"/>
    <property type="match status" value="1"/>
</dbReference>
<evidence type="ECO:0000256" key="7">
    <source>
        <dbReference type="ARBA" id="ARBA00022729"/>
    </source>
</evidence>
<dbReference type="InterPro" id="IPR036942">
    <property type="entry name" value="Beta-barrel_TonB_sf"/>
</dbReference>
<evidence type="ECO:0000256" key="4">
    <source>
        <dbReference type="ARBA" id="ARBA00022452"/>
    </source>
</evidence>
<dbReference type="PANTHER" id="PTHR32552">
    <property type="entry name" value="FERRICHROME IRON RECEPTOR-RELATED"/>
    <property type="match status" value="1"/>
</dbReference>
<dbReference type="CDD" id="cd01347">
    <property type="entry name" value="ligand_gated_channel"/>
    <property type="match status" value="1"/>
</dbReference>
<evidence type="ECO:0000256" key="3">
    <source>
        <dbReference type="ARBA" id="ARBA00022448"/>
    </source>
</evidence>
<dbReference type="RefSeq" id="WP_176623253.1">
    <property type="nucleotide sequence ID" value="NZ_JABXXQ010000096.1"/>
</dbReference>
<dbReference type="GO" id="GO:0038023">
    <property type="term" value="F:signaling receptor activity"/>
    <property type="evidence" value="ECO:0007669"/>
    <property type="project" value="InterPro"/>
</dbReference>
<name>A0A850NPM3_9PROT</name>
<evidence type="ECO:0000313" key="20">
    <source>
        <dbReference type="EMBL" id="NVN30040.1"/>
    </source>
</evidence>
<evidence type="ECO:0000256" key="11">
    <source>
        <dbReference type="ARBA" id="ARBA00023136"/>
    </source>
</evidence>
<evidence type="ECO:0000313" key="21">
    <source>
        <dbReference type="Proteomes" id="UP000557688"/>
    </source>
</evidence>
<dbReference type="GO" id="GO:0015344">
    <property type="term" value="F:siderophore uptake transmembrane transporter activity"/>
    <property type="evidence" value="ECO:0007669"/>
    <property type="project" value="TreeGrafter"/>
</dbReference>
<evidence type="ECO:0000256" key="1">
    <source>
        <dbReference type="ARBA" id="ARBA00004571"/>
    </source>
</evidence>
<feature type="compositionally biased region" description="Polar residues" evidence="16">
    <location>
        <begin position="12"/>
        <end position="22"/>
    </location>
</feature>
<keyword evidence="10 15" id="KW-0798">TonB box</keyword>
<keyword evidence="5" id="KW-0410">Iron transport</keyword>
<evidence type="ECO:0000313" key="22">
    <source>
        <dbReference type="Proteomes" id="UP000565205"/>
    </source>
</evidence>
<dbReference type="AlphaFoldDB" id="A0A850NPM3"/>
<keyword evidence="21" id="KW-1185">Reference proteome</keyword>
<reference evidence="20 22" key="1">
    <citation type="submission" date="2020-06" db="EMBL/GenBank/DDBJ databases">
        <title>Description of novel acetic acid bacteria.</title>
        <authorList>
            <person name="Sombolestani A."/>
        </authorList>
    </citation>
    <scope>NUCLEOTIDE SEQUENCE [LARGE SCALE GENOMIC DNA]</scope>
    <source>
        <strain evidence="20 22">LMG 26838</strain>
    </source>
</reference>
<evidence type="ECO:0000256" key="13">
    <source>
        <dbReference type="ARBA" id="ARBA00023237"/>
    </source>
</evidence>
<keyword evidence="13 14" id="KW-0998">Cell outer membrane</keyword>
<evidence type="ECO:0000256" key="14">
    <source>
        <dbReference type="PROSITE-ProRule" id="PRU01360"/>
    </source>
</evidence>
<dbReference type="Gene3D" id="2.170.130.10">
    <property type="entry name" value="TonB-dependent receptor, plug domain"/>
    <property type="match status" value="1"/>
</dbReference>
<dbReference type="EMBL" id="JACHXV010000002">
    <property type="protein sequence ID" value="MBB3172723.1"/>
    <property type="molecule type" value="Genomic_DNA"/>
</dbReference>
<feature type="domain" description="TonB-dependent receptor-like beta-barrel" evidence="17">
    <location>
        <begin position="228"/>
        <end position="661"/>
    </location>
</feature>